<evidence type="ECO:0000256" key="3">
    <source>
        <dbReference type="ARBA" id="ARBA00022448"/>
    </source>
</evidence>
<dbReference type="EMBL" id="BJNV01000051">
    <property type="protein sequence ID" value="GEC96718.1"/>
    <property type="molecule type" value="Genomic_DNA"/>
</dbReference>
<keyword evidence="5 8" id="KW-0812">Transmembrane</keyword>
<comment type="caution">
    <text evidence="9">The sequence shown here is derived from an EMBL/GenBank/DDBJ whole genome shotgun (WGS) entry which is preliminary data.</text>
</comment>
<feature type="transmembrane region" description="Helical" evidence="8">
    <location>
        <begin position="44"/>
        <end position="68"/>
    </location>
</feature>
<organism evidence="9 10">
    <name type="scientific">Zoogloea ramigera</name>
    <dbReference type="NCBI Taxonomy" id="350"/>
    <lineage>
        <taxon>Bacteria</taxon>
        <taxon>Pseudomonadati</taxon>
        <taxon>Pseudomonadota</taxon>
        <taxon>Betaproteobacteria</taxon>
        <taxon>Rhodocyclales</taxon>
        <taxon>Zoogloeaceae</taxon>
        <taxon>Zoogloea</taxon>
    </lineage>
</organism>
<dbReference type="InterPro" id="IPR000522">
    <property type="entry name" value="ABC_transptr_permease_BtuC"/>
</dbReference>
<keyword evidence="6 8" id="KW-1133">Transmembrane helix</keyword>
<protein>
    <submittedName>
        <fullName evidence="9">Iron ABC transporter</fullName>
    </submittedName>
</protein>
<keyword evidence="10" id="KW-1185">Reference proteome</keyword>
<evidence type="ECO:0000256" key="4">
    <source>
        <dbReference type="ARBA" id="ARBA00022475"/>
    </source>
</evidence>
<dbReference type="PANTHER" id="PTHR30472:SF25">
    <property type="entry name" value="ABC TRANSPORTER PERMEASE PROTEIN MJ0876-RELATED"/>
    <property type="match status" value="1"/>
</dbReference>
<evidence type="ECO:0000313" key="9">
    <source>
        <dbReference type="EMBL" id="GEC96718.1"/>
    </source>
</evidence>
<dbReference type="GO" id="GO:0022857">
    <property type="term" value="F:transmembrane transporter activity"/>
    <property type="evidence" value="ECO:0007669"/>
    <property type="project" value="InterPro"/>
</dbReference>
<feature type="transmembrane region" description="Helical" evidence="8">
    <location>
        <begin position="338"/>
        <end position="359"/>
    </location>
</feature>
<evidence type="ECO:0000256" key="2">
    <source>
        <dbReference type="ARBA" id="ARBA00007935"/>
    </source>
</evidence>
<keyword evidence="4" id="KW-1003">Cell membrane</keyword>
<accession>A0A4Y4CUZ3</accession>
<evidence type="ECO:0000256" key="1">
    <source>
        <dbReference type="ARBA" id="ARBA00004651"/>
    </source>
</evidence>
<dbReference type="Proteomes" id="UP000318422">
    <property type="component" value="Unassembled WGS sequence"/>
</dbReference>
<dbReference type="CDD" id="cd06550">
    <property type="entry name" value="TM_ABC_iron-siderophores_like"/>
    <property type="match status" value="1"/>
</dbReference>
<name>A0A4Y4CUZ3_ZOORA</name>
<dbReference type="Gene3D" id="1.10.3470.10">
    <property type="entry name" value="ABC transporter involved in vitamin B12 uptake, BtuC"/>
    <property type="match status" value="1"/>
</dbReference>
<evidence type="ECO:0000256" key="5">
    <source>
        <dbReference type="ARBA" id="ARBA00022692"/>
    </source>
</evidence>
<dbReference type="GO" id="GO:0005886">
    <property type="term" value="C:plasma membrane"/>
    <property type="evidence" value="ECO:0007669"/>
    <property type="project" value="UniProtKB-SubCell"/>
</dbReference>
<evidence type="ECO:0000256" key="6">
    <source>
        <dbReference type="ARBA" id="ARBA00022989"/>
    </source>
</evidence>
<dbReference type="SUPFAM" id="SSF81345">
    <property type="entry name" value="ABC transporter involved in vitamin B12 uptake, BtuC"/>
    <property type="match status" value="1"/>
</dbReference>
<evidence type="ECO:0000256" key="7">
    <source>
        <dbReference type="ARBA" id="ARBA00023136"/>
    </source>
</evidence>
<reference evidence="9 10" key="1">
    <citation type="submission" date="2019-06" db="EMBL/GenBank/DDBJ databases">
        <title>Whole genome shotgun sequence of Zoogloea ramigera NBRC 15342.</title>
        <authorList>
            <person name="Hosoyama A."/>
            <person name="Uohara A."/>
            <person name="Ohji S."/>
            <person name="Ichikawa N."/>
        </authorList>
    </citation>
    <scope>NUCLEOTIDE SEQUENCE [LARGE SCALE GENOMIC DNA]</scope>
    <source>
        <strain evidence="9 10">NBRC 15342</strain>
    </source>
</reference>
<dbReference type="PANTHER" id="PTHR30472">
    <property type="entry name" value="FERRIC ENTEROBACTIN TRANSPORT SYSTEM PERMEASE PROTEIN"/>
    <property type="match status" value="1"/>
</dbReference>
<sequence length="363" mass="36345">MSAALGPDHARRGASVQGDALPDAGRAAAVAVAGAVRRRGYRRAWLVIAGLVAAALAAFAWALMAGALPVSSDAMLAALTGAGGSMEADIVRTLRLPRAVAAFACGGLLALAGALMQVLLRNPLADPYVLGISGGAAVGALGAILAGLGGGWIDASAAIGALGATLLVFGLAHGDGSWTQTRLLLTGVIVAAGCGAAVALMLSLAPEGRVKGMLFWLMGDASSATRPWPALVLLVLGLVAVLPFARELNLLTRGEVTARALGVRVGRLRGLVYGLGSLLTAVAVTTIGSVGFVGLIVPHLVRLAIGNDQRLLLPAATLAGGVLLTVADTAARTVVAPIQLPVGVLTALIGVPVFLFLLARHPR</sequence>
<proteinExistence type="inferred from homology"/>
<feature type="transmembrane region" description="Helical" evidence="8">
    <location>
        <begin position="127"/>
        <end position="146"/>
    </location>
</feature>
<comment type="similarity">
    <text evidence="2">Belongs to the binding-protein-dependent transport system permease family. FecCD subfamily.</text>
</comment>
<feature type="transmembrane region" description="Helical" evidence="8">
    <location>
        <begin position="183"/>
        <end position="206"/>
    </location>
</feature>
<comment type="subcellular location">
    <subcellularLocation>
        <location evidence="1">Cell membrane</location>
        <topology evidence="1">Multi-pass membrane protein</topology>
    </subcellularLocation>
</comment>
<dbReference type="Pfam" id="PF01032">
    <property type="entry name" value="FecCD"/>
    <property type="match status" value="1"/>
</dbReference>
<dbReference type="AlphaFoldDB" id="A0A4Y4CUZ3"/>
<feature type="transmembrane region" description="Helical" evidence="8">
    <location>
        <begin position="271"/>
        <end position="297"/>
    </location>
</feature>
<dbReference type="InterPro" id="IPR037294">
    <property type="entry name" value="ABC_BtuC-like"/>
</dbReference>
<keyword evidence="7 8" id="KW-0472">Membrane</keyword>
<dbReference type="OrthoDB" id="9782305at2"/>
<keyword evidence="3" id="KW-0813">Transport</keyword>
<evidence type="ECO:0000313" key="10">
    <source>
        <dbReference type="Proteomes" id="UP000318422"/>
    </source>
</evidence>
<gene>
    <name evidence="9" type="ORF">ZRA01_27910</name>
</gene>
<feature type="transmembrane region" description="Helical" evidence="8">
    <location>
        <begin position="99"/>
        <end position="120"/>
    </location>
</feature>
<feature type="transmembrane region" description="Helical" evidence="8">
    <location>
        <begin position="226"/>
        <end position="245"/>
    </location>
</feature>
<feature type="transmembrane region" description="Helical" evidence="8">
    <location>
        <begin position="152"/>
        <end position="171"/>
    </location>
</feature>
<evidence type="ECO:0000256" key="8">
    <source>
        <dbReference type="SAM" id="Phobius"/>
    </source>
</evidence>